<sequence>MTADPWGGIPRPPRPPAPVDPDELRVLGLRRRTAVARAVNEVSRGVHVRAFEFGWTVSTVSGHICVCHTLDHLLDVTARPEDVRMLRATALAAADGAAGGA</sequence>
<reference evidence="2 3" key="1">
    <citation type="submission" date="2019-02" db="EMBL/GenBank/DDBJ databases">
        <title>Sequencing the genomes of 1000 actinobacteria strains.</title>
        <authorList>
            <person name="Klenk H.-P."/>
        </authorList>
    </citation>
    <scope>NUCLEOTIDE SEQUENCE [LARGE SCALE GENOMIC DNA]</scope>
    <source>
        <strain evidence="2 3">DSM 45779</strain>
    </source>
</reference>
<evidence type="ECO:0000313" key="3">
    <source>
        <dbReference type="Proteomes" id="UP000291591"/>
    </source>
</evidence>
<protein>
    <submittedName>
        <fullName evidence="2">Uncharacterized protein</fullName>
    </submittedName>
</protein>
<dbReference type="RefSeq" id="WP_130292594.1">
    <property type="nucleotide sequence ID" value="NZ_SHKL01000001.1"/>
</dbReference>
<dbReference type="AlphaFoldDB" id="A0A4Q7V549"/>
<gene>
    <name evidence="2" type="ORF">EV383_5558</name>
</gene>
<evidence type="ECO:0000256" key="1">
    <source>
        <dbReference type="SAM" id="MobiDB-lite"/>
    </source>
</evidence>
<keyword evidence="3" id="KW-1185">Reference proteome</keyword>
<dbReference type="OrthoDB" id="9926231at2"/>
<feature type="compositionally biased region" description="Pro residues" evidence="1">
    <location>
        <begin position="10"/>
        <end position="19"/>
    </location>
</feature>
<proteinExistence type="predicted"/>
<dbReference type="Proteomes" id="UP000291591">
    <property type="component" value="Unassembled WGS sequence"/>
</dbReference>
<organism evidence="2 3">
    <name type="scientific">Pseudonocardia sediminis</name>
    <dbReference type="NCBI Taxonomy" id="1397368"/>
    <lineage>
        <taxon>Bacteria</taxon>
        <taxon>Bacillati</taxon>
        <taxon>Actinomycetota</taxon>
        <taxon>Actinomycetes</taxon>
        <taxon>Pseudonocardiales</taxon>
        <taxon>Pseudonocardiaceae</taxon>
        <taxon>Pseudonocardia</taxon>
    </lineage>
</organism>
<name>A0A4Q7V549_PSEST</name>
<evidence type="ECO:0000313" key="2">
    <source>
        <dbReference type="EMBL" id="RZT88614.1"/>
    </source>
</evidence>
<comment type="caution">
    <text evidence="2">The sequence shown here is derived from an EMBL/GenBank/DDBJ whole genome shotgun (WGS) entry which is preliminary data.</text>
</comment>
<accession>A0A4Q7V549</accession>
<feature type="region of interest" description="Disordered" evidence="1">
    <location>
        <begin position="1"/>
        <end position="22"/>
    </location>
</feature>
<dbReference type="EMBL" id="SHKL01000001">
    <property type="protein sequence ID" value="RZT88614.1"/>
    <property type="molecule type" value="Genomic_DNA"/>
</dbReference>